<evidence type="ECO:0000256" key="1">
    <source>
        <dbReference type="SAM" id="MobiDB-lite"/>
    </source>
</evidence>
<feature type="region of interest" description="Disordered" evidence="1">
    <location>
        <begin position="1"/>
        <end position="27"/>
    </location>
</feature>
<dbReference type="SMART" id="SM00450">
    <property type="entry name" value="RHOD"/>
    <property type="match status" value="1"/>
</dbReference>
<name>A0AAV1QNH1_9ROSI</name>
<dbReference type="SUPFAM" id="SSF52821">
    <property type="entry name" value="Rhodanese/Cell cycle control phosphatase"/>
    <property type="match status" value="1"/>
</dbReference>
<dbReference type="EMBL" id="CAWUPB010000026">
    <property type="protein sequence ID" value="CAK7322474.1"/>
    <property type="molecule type" value="Genomic_DNA"/>
</dbReference>
<feature type="domain" description="Rhodanese" evidence="2">
    <location>
        <begin position="242"/>
        <end position="358"/>
    </location>
</feature>
<dbReference type="InterPro" id="IPR036873">
    <property type="entry name" value="Rhodanese-like_dom_sf"/>
</dbReference>
<dbReference type="InterPro" id="IPR044690">
    <property type="entry name" value="CAS_plant"/>
</dbReference>
<dbReference type="GO" id="GO:0071277">
    <property type="term" value="P:cellular response to calcium ion"/>
    <property type="evidence" value="ECO:0007669"/>
    <property type="project" value="InterPro"/>
</dbReference>
<feature type="compositionally biased region" description="Polar residues" evidence="1">
    <location>
        <begin position="1"/>
        <end position="19"/>
    </location>
</feature>
<dbReference type="AlphaFoldDB" id="A0AAV1QNH1"/>
<comment type="caution">
    <text evidence="3">The sequence shown here is derived from an EMBL/GenBank/DDBJ whole genome shotgun (WGS) entry which is preliminary data.</text>
</comment>
<dbReference type="Proteomes" id="UP001314170">
    <property type="component" value="Unassembled WGS sequence"/>
</dbReference>
<protein>
    <recommendedName>
        <fullName evidence="2">Rhodanese domain-containing protein</fullName>
    </recommendedName>
</protein>
<feature type="compositionally biased region" description="Polar residues" evidence="1">
    <location>
        <begin position="505"/>
        <end position="516"/>
    </location>
</feature>
<organism evidence="3 4">
    <name type="scientific">Dovyalis caffra</name>
    <dbReference type="NCBI Taxonomy" id="77055"/>
    <lineage>
        <taxon>Eukaryota</taxon>
        <taxon>Viridiplantae</taxon>
        <taxon>Streptophyta</taxon>
        <taxon>Embryophyta</taxon>
        <taxon>Tracheophyta</taxon>
        <taxon>Spermatophyta</taxon>
        <taxon>Magnoliopsida</taxon>
        <taxon>eudicotyledons</taxon>
        <taxon>Gunneridae</taxon>
        <taxon>Pentapetalae</taxon>
        <taxon>rosids</taxon>
        <taxon>fabids</taxon>
        <taxon>Malpighiales</taxon>
        <taxon>Salicaceae</taxon>
        <taxon>Flacourtieae</taxon>
        <taxon>Dovyalis</taxon>
    </lineage>
</organism>
<evidence type="ECO:0000259" key="2">
    <source>
        <dbReference type="PROSITE" id="PS50206"/>
    </source>
</evidence>
<dbReference type="GO" id="GO:0009704">
    <property type="term" value="P:de-etiolation"/>
    <property type="evidence" value="ECO:0007669"/>
    <property type="project" value="InterPro"/>
</dbReference>
<dbReference type="Pfam" id="PF00581">
    <property type="entry name" value="Rhodanese"/>
    <property type="match status" value="1"/>
</dbReference>
<dbReference type="PROSITE" id="PS50206">
    <property type="entry name" value="RHODANESE_3"/>
    <property type="match status" value="1"/>
</dbReference>
<evidence type="ECO:0000313" key="3">
    <source>
        <dbReference type="EMBL" id="CAK7322474.1"/>
    </source>
</evidence>
<dbReference type="GO" id="GO:0090333">
    <property type="term" value="P:regulation of stomatal closure"/>
    <property type="evidence" value="ECO:0007669"/>
    <property type="project" value="InterPro"/>
</dbReference>
<dbReference type="PANTHER" id="PTHR34209">
    <property type="entry name" value="RHODANESE/CELL CYCLE CONTROL PHOSPHATASE SUPERFAMILY PROTEIN"/>
    <property type="match status" value="1"/>
</dbReference>
<accession>A0AAV1QNH1</accession>
<sequence>MELQTTSTIDITPENSGLGSESLEMDNDSLSSAKTSFDDFLGGVRDSINTSVNKGENAVQSSLDTITSSITSIKKSASEAVDSALSKVFSTFDQTGEVTGNGLTNFSTGLKEAAKKATGTSVDVVRGAIFAVEESIAKGASFVVYSYGSAKELLPPEVRGALNLSEERATEILRPIGATFQQAYIAIEGLEKSLGLDPNDPVVPFILFLGTSATLWGFYWVWAYGGYSGDLSPQLTLELLAGKEDTILIDVRPEAREERNGIPDLRRAARFRYASVTLPEVDGPVRKLLKGGRDLDDTLIAAVIRNLKAVQDRYQVIVMDADGSRSKGIARSLRKLGRPYLVQGGFQSWVKQGLRVKELKPETALTILNESAQMNPVEFINLTFISNTHEKSEILWLGALWGPMDTFKMEAEAILEDIRPSPVQALGYGVGFAAASYALLEWEKTLQFIAILGLGQTIYWRVASYNGPEDFKQDVRRLFSPVRVGAQTFSWAAGKLDNNRIGLPTSPSSSDVQNRVLQAAAKHESQPSETEAENPSPESAAPLNENVDLKEA</sequence>
<feature type="region of interest" description="Disordered" evidence="1">
    <location>
        <begin position="500"/>
        <end position="552"/>
    </location>
</feature>
<evidence type="ECO:0000313" key="4">
    <source>
        <dbReference type="Proteomes" id="UP001314170"/>
    </source>
</evidence>
<gene>
    <name evidence="3" type="ORF">DCAF_LOCUS84</name>
</gene>
<dbReference type="Gene3D" id="3.40.250.10">
    <property type="entry name" value="Rhodanese-like domain"/>
    <property type="match status" value="1"/>
</dbReference>
<keyword evidence="4" id="KW-1185">Reference proteome</keyword>
<dbReference type="InterPro" id="IPR001763">
    <property type="entry name" value="Rhodanese-like_dom"/>
</dbReference>
<reference evidence="3 4" key="1">
    <citation type="submission" date="2024-01" db="EMBL/GenBank/DDBJ databases">
        <authorList>
            <person name="Waweru B."/>
        </authorList>
    </citation>
    <scope>NUCLEOTIDE SEQUENCE [LARGE SCALE GENOMIC DNA]</scope>
</reference>
<proteinExistence type="predicted"/>
<dbReference type="PANTHER" id="PTHR34209:SF3">
    <property type="entry name" value="RHODANESE_CELL CYCLE CONTROL PHOSPHATASE SUPERFAMILY PROTEIN"/>
    <property type="match status" value="1"/>
</dbReference>
<dbReference type="CDD" id="cd00158">
    <property type="entry name" value="RHOD"/>
    <property type="match status" value="1"/>
</dbReference>